<dbReference type="PANTHER" id="PTHR45024:SF2">
    <property type="entry name" value="SCP2 DOMAIN-CONTAINING PROTEIN"/>
    <property type="match status" value="1"/>
</dbReference>
<dbReference type="RefSeq" id="XP_013272757.1">
    <property type="nucleotide sequence ID" value="XM_013417303.1"/>
</dbReference>
<dbReference type="EMBL" id="KN847477">
    <property type="protein sequence ID" value="KIX05621.1"/>
    <property type="molecule type" value="Genomic_DNA"/>
</dbReference>
<proteinExistence type="inferred from homology"/>
<dbReference type="OrthoDB" id="47007at2759"/>
<reference evidence="6 7" key="1">
    <citation type="submission" date="2015-01" db="EMBL/GenBank/DDBJ databases">
        <title>The Genome Sequence of Rhinocladiella mackenzie CBS 650.93.</title>
        <authorList>
            <consortium name="The Broad Institute Genomics Platform"/>
            <person name="Cuomo C."/>
            <person name="de Hoog S."/>
            <person name="Gorbushina A."/>
            <person name="Stielow B."/>
            <person name="Teixiera M."/>
            <person name="Abouelleil A."/>
            <person name="Chapman S.B."/>
            <person name="Priest M."/>
            <person name="Young S.K."/>
            <person name="Wortman J."/>
            <person name="Nusbaum C."/>
            <person name="Birren B."/>
        </authorList>
    </citation>
    <scope>NUCLEOTIDE SEQUENCE [LARGE SCALE GENOMIC DNA]</scope>
    <source>
        <strain evidence="6 7">CBS 650.93</strain>
    </source>
</reference>
<dbReference type="InterPro" id="IPR036291">
    <property type="entry name" value="NAD(P)-bd_dom_sf"/>
</dbReference>
<keyword evidence="3" id="KW-0560">Oxidoreductase</keyword>
<name>A0A0D2IR35_9EURO</name>
<dbReference type="SUPFAM" id="SSF51735">
    <property type="entry name" value="NAD(P)-binding Rossmann-fold domains"/>
    <property type="match status" value="1"/>
</dbReference>
<evidence type="ECO:0000313" key="6">
    <source>
        <dbReference type="EMBL" id="KIX05621.1"/>
    </source>
</evidence>
<keyword evidence="7" id="KW-1185">Reference proteome</keyword>
<comment type="similarity">
    <text evidence="1 4">Belongs to the short-chain dehydrogenases/reductases (SDR) family.</text>
</comment>
<dbReference type="GO" id="GO:0016491">
    <property type="term" value="F:oxidoreductase activity"/>
    <property type="evidence" value="ECO:0007669"/>
    <property type="project" value="UniProtKB-KW"/>
</dbReference>
<dbReference type="AlphaFoldDB" id="A0A0D2IR35"/>
<dbReference type="GeneID" id="25291664"/>
<sequence>MANNNKKLLRFDGRTAIVTGAGAGCGREYALLLAKRGAKVVINDISQQSAQHTADLISKAGGVSTICIASVAELGTAKKLVDLTIKEYGRIDIIINNAGNFLTTPFESYTEDQFRLVMASHFEGAWLLTQKAWPHMQKQGYGRILNVSSSSIVGLDNMAAYAAAKGAVLGFSNALAVEGKQYGIQVNALAPGAFTPMLQGTLTDLELQKTLKALMPAWAVAPVAAWLVHEDCGRTGDFVMATGASFCQVFLGETLGVSSEQDIYTPEFVRDFYAESEDRTGFKVSKNIMEQSASANARARGELKPFKTLKDRS</sequence>
<dbReference type="InterPro" id="IPR002347">
    <property type="entry name" value="SDR_fam"/>
</dbReference>
<dbReference type="PANTHER" id="PTHR45024">
    <property type="entry name" value="DEHYDROGENASES, SHORT CHAIN"/>
    <property type="match status" value="1"/>
</dbReference>
<protein>
    <submittedName>
        <fullName evidence="6">Uncharacterized protein</fullName>
    </submittedName>
</protein>
<keyword evidence="2" id="KW-0521">NADP</keyword>
<evidence type="ECO:0000256" key="1">
    <source>
        <dbReference type="ARBA" id="ARBA00006484"/>
    </source>
</evidence>
<dbReference type="PROSITE" id="PS51257">
    <property type="entry name" value="PROKAR_LIPOPROTEIN"/>
    <property type="match status" value="1"/>
</dbReference>
<dbReference type="PRINTS" id="PR00080">
    <property type="entry name" value="SDRFAMILY"/>
</dbReference>
<evidence type="ECO:0000256" key="4">
    <source>
        <dbReference type="RuleBase" id="RU000363"/>
    </source>
</evidence>
<feature type="compositionally biased region" description="Basic and acidic residues" evidence="5">
    <location>
        <begin position="299"/>
        <end position="313"/>
    </location>
</feature>
<dbReference type="PRINTS" id="PR00081">
    <property type="entry name" value="GDHRDH"/>
</dbReference>
<organism evidence="6 7">
    <name type="scientific">Rhinocladiella mackenziei CBS 650.93</name>
    <dbReference type="NCBI Taxonomy" id="1442369"/>
    <lineage>
        <taxon>Eukaryota</taxon>
        <taxon>Fungi</taxon>
        <taxon>Dikarya</taxon>
        <taxon>Ascomycota</taxon>
        <taxon>Pezizomycotina</taxon>
        <taxon>Eurotiomycetes</taxon>
        <taxon>Chaetothyriomycetidae</taxon>
        <taxon>Chaetothyriales</taxon>
        <taxon>Herpotrichiellaceae</taxon>
        <taxon>Rhinocladiella</taxon>
    </lineage>
</organism>
<dbReference type="Proteomes" id="UP000053617">
    <property type="component" value="Unassembled WGS sequence"/>
</dbReference>
<dbReference type="PROSITE" id="PS00061">
    <property type="entry name" value="ADH_SHORT"/>
    <property type="match status" value="1"/>
</dbReference>
<evidence type="ECO:0000256" key="2">
    <source>
        <dbReference type="ARBA" id="ARBA00022857"/>
    </source>
</evidence>
<dbReference type="InterPro" id="IPR051687">
    <property type="entry name" value="Peroxisomal_Beta-Oxidation"/>
</dbReference>
<accession>A0A0D2IR35</accession>
<evidence type="ECO:0000256" key="5">
    <source>
        <dbReference type="SAM" id="MobiDB-lite"/>
    </source>
</evidence>
<gene>
    <name evidence="6" type="ORF">Z518_03593</name>
</gene>
<dbReference type="Pfam" id="PF00106">
    <property type="entry name" value="adh_short"/>
    <property type="match status" value="1"/>
</dbReference>
<dbReference type="VEuPathDB" id="FungiDB:Z518_03593"/>
<dbReference type="HOGENOM" id="CLU_010194_14_0_1"/>
<dbReference type="InterPro" id="IPR020904">
    <property type="entry name" value="Sc_DH/Rdtase_CS"/>
</dbReference>
<evidence type="ECO:0000313" key="7">
    <source>
        <dbReference type="Proteomes" id="UP000053617"/>
    </source>
</evidence>
<dbReference type="STRING" id="1442369.A0A0D2IR35"/>
<evidence type="ECO:0000256" key="3">
    <source>
        <dbReference type="ARBA" id="ARBA00023002"/>
    </source>
</evidence>
<feature type="region of interest" description="Disordered" evidence="5">
    <location>
        <begin position="293"/>
        <end position="313"/>
    </location>
</feature>
<dbReference type="Gene3D" id="3.40.50.720">
    <property type="entry name" value="NAD(P)-binding Rossmann-like Domain"/>
    <property type="match status" value="1"/>
</dbReference>